<organism evidence="4 7">
    <name type="scientific">Trichinella pseudospiralis</name>
    <name type="common">Parasitic roundworm</name>
    <dbReference type="NCBI Taxonomy" id="6337"/>
    <lineage>
        <taxon>Eukaryota</taxon>
        <taxon>Metazoa</taxon>
        <taxon>Ecdysozoa</taxon>
        <taxon>Nematoda</taxon>
        <taxon>Enoplea</taxon>
        <taxon>Dorylaimia</taxon>
        <taxon>Trichinellida</taxon>
        <taxon>Trichinellidae</taxon>
        <taxon>Trichinella</taxon>
    </lineage>
</organism>
<evidence type="ECO:0000313" key="2">
    <source>
        <dbReference type="EMBL" id="KRY76230.1"/>
    </source>
</evidence>
<reference evidence="5 6" key="1">
    <citation type="submission" date="2015-01" db="EMBL/GenBank/DDBJ databases">
        <title>Evolution of Trichinella species and genotypes.</title>
        <authorList>
            <person name="Korhonen P.K."/>
            <person name="Edoardo P."/>
            <person name="Giuseppe L.R."/>
            <person name="Gasser R.B."/>
        </authorList>
    </citation>
    <scope>NUCLEOTIDE SEQUENCE [LARGE SCALE GENOMIC DNA]</scope>
    <source>
        <strain evidence="2">ISS13</strain>
        <strain evidence="4">ISS176</strain>
        <strain evidence="3">ISS588</strain>
    </source>
</reference>
<name>A0A0V1JKV5_TRIPS</name>
<dbReference type="Proteomes" id="UP000054632">
    <property type="component" value="Unassembled WGS sequence"/>
</dbReference>
<sequence length="60" mass="6306">MNHTAYSRHQQFGGQQPSSVELCETADGPSGAASNGWALNSNGLADLGNFGGGLYLQQFF</sequence>
<dbReference type="EMBL" id="JYDV01000087">
    <property type="protein sequence ID" value="KRZ35593.1"/>
    <property type="molecule type" value="Genomic_DNA"/>
</dbReference>
<comment type="caution">
    <text evidence="4">The sequence shown here is derived from an EMBL/GenBank/DDBJ whole genome shotgun (WGS) entry which is preliminary data.</text>
</comment>
<feature type="compositionally biased region" description="Polar residues" evidence="1">
    <location>
        <begin position="1"/>
        <end position="19"/>
    </location>
</feature>
<dbReference type="EMBL" id="JYDS01000357">
    <property type="protein sequence ID" value="KRZ11018.1"/>
    <property type="molecule type" value="Genomic_DNA"/>
</dbReference>
<evidence type="ECO:0000256" key="1">
    <source>
        <dbReference type="SAM" id="MobiDB-lite"/>
    </source>
</evidence>
<dbReference type="Proteomes" id="UP000054826">
    <property type="component" value="Unassembled WGS sequence"/>
</dbReference>
<protein>
    <submittedName>
        <fullName evidence="4">Uncharacterized protein</fullName>
    </submittedName>
</protein>
<dbReference type="Proteomes" id="UP000054805">
    <property type="component" value="Unassembled WGS sequence"/>
</dbReference>
<dbReference type="AlphaFoldDB" id="A0A0V1JKV5"/>
<keyword evidence="6" id="KW-1185">Reference proteome</keyword>
<accession>A0A0V1JKV5</accession>
<evidence type="ECO:0000313" key="3">
    <source>
        <dbReference type="EMBL" id="KRZ11018.1"/>
    </source>
</evidence>
<gene>
    <name evidence="2" type="ORF">T4A_5317</name>
    <name evidence="3" type="ORF">T4B_9242</name>
    <name evidence="4" type="ORF">T4C_3258</name>
</gene>
<evidence type="ECO:0000313" key="5">
    <source>
        <dbReference type="Proteomes" id="UP000054632"/>
    </source>
</evidence>
<dbReference type="EMBL" id="JYDR01000013">
    <property type="protein sequence ID" value="KRY76230.1"/>
    <property type="molecule type" value="Genomic_DNA"/>
</dbReference>
<evidence type="ECO:0000313" key="4">
    <source>
        <dbReference type="EMBL" id="KRZ35593.1"/>
    </source>
</evidence>
<evidence type="ECO:0000313" key="6">
    <source>
        <dbReference type="Proteomes" id="UP000054805"/>
    </source>
</evidence>
<evidence type="ECO:0000313" key="7">
    <source>
        <dbReference type="Proteomes" id="UP000054826"/>
    </source>
</evidence>
<feature type="region of interest" description="Disordered" evidence="1">
    <location>
        <begin position="1"/>
        <end position="32"/>
    </location>
</feature>
<proteinExistence type="predicted"/>